<sequence>MKKLTTGLLVVVLSSSVAIVNAQQKKKDTTSQTKEIEGIVVTALGIKREKKSLGYASQEVKADKLFDGTTNTGNIASQLSGKVAGLNVTTNSNFGGSSNLVIRGVKSLGGSNPLIVIDGSPVNNSSTSFGNQNGGFDLGNALSDINQEDIESVNVLKGAAASALYGERGLNGVIVITTKNGKGKEDNSWGVTLSSSVQAGFIDKSTFAKYQTRYGAGYDPSFYYGSAADGKKYANFGEDASWGPEFDPNLLVYQWDSFDPTSPNYKKATPWVAAKNGPLKFFETPMSFINSISLSKGSKGFNFNLTYDNNLSNGLLPNSDLRKNTISAKVNYDLNSKLHATVYTTLTIQGTTGRTETGYNDNIVTGFRQWWQTNVDLEALKSAYFNNVANPSVGNNYGNLTWNRKSGSNGKPAFWNNPYFQRYQNYSTDDRTRTFSYAQLTYDVNDHINITGKLSYDNTNLVFERRLAEGSYPQNFGVSGKAIGSGYHRYDLKRSETNFDLFANYKYDITSWLNISGIVGGNVRRNHESSIEASTEGGLIKRGYYSLDNSKAPLLNPVEFEATVQTNSLYATASFDFNKVFYLDGTIRRDASSTLPNGNNKYTYGSVSGSVILSELLKSEKSVMNFWKLRGNYAEVGGTADSYQLKYSYYTAGYFNTGNGNINIYRPQTILKNENLKPQRSREFEFGTEVHFLRDRIVLDGAYYDTKTFDQLITPDISAGSGKLGAAINAGQINNKGIELHLGVSPIKTQDFAWDIDVNWARNRSKVVELDAGLQVYQLVGLVGGASIVASVGNQWGDIYGSDYVYLNGEKVVDPNTGLYQTESNKVIGNVQAKWTGGFRNSFRYKNFSLSFLIDVRHGGDVFSSDMYYGLASGLFPETAVDGYRTNIPVLAGVNPNGQVNTTPVNTDVINPLEYGNNPNDGYAIVPDKRFVYDGSFVKLREASITYSLPKSILANTFMNEAKISIVGRNLWIIHKNLPYADPESSQMGGLYSYGSSVGALPTTRELGVNFTFKF</sequence>
<evidence type="ECO:0000256" key="5">
    <source>
        <dbReference type="ARBA" id="ARBA00022729"/>
    </source>
</evidence>
<evidence type="ECO:0000256" key="9">
    <source>
        <dbReference type="SAM" id="SignalP"/>
    </source>
</evidence>
<dbReference type="InterPro" id="IPR023996">
    <property type="entry name" value="TonB-dep_OMP_SusC/RagA"/>
</dbReference>
<dbReference type="AlphaFoldDB" id="A0A3G6T6G2"/>
<evidence type="ECO:0000256" key="4">
    <source>
        <dbReference type="ARBA" id="ARBA00022692"/>
    </source>
</evidence>
<name>A0A3G6T6G2_9FLAO</name>
<dbReference type="InterPro" id="IPR012910">
    <property type="entry name" value="Plug_dom"/>
</dbReference>
<evidence type="ECO:0000256" key="8">
    <source>
        <dbReference type="PROSITE-ProRule" id="PRU01360"/>
    </source>
</evidence>
<evidence type="ECO:0000256" key="2">
    <source>
        <dbReference type="ARBA" id="ARBA00022448"/>
    </source>
</evidence>
<evidence type="ECO:0000259" key="10">
    <source>
        <dbReference type="Pfam" id="PF07715"/>
    </source>
</evidence>
<keyword evidence="2 8" id="KW-0813">Transport</keyword>
<dbReference type="InterPro" id="IPR039426">
    <property type="entry name" value="TonB-dep_rcpt-like"/>
</dbReference>
<evidence type="ECO:0000256" key="1">
    <source>
        <dbReference type="ARBA" id="ARBA00004571"/>
    </source>
</evidence>
<feature type="domain" description="TonB-dependent receptor plug" evidence="10">
    <location>
        <begin position="56"/>
        <end position="173"/>
    </location>
</feature>
<dbReference type="KEGG" id="cben:EG339_01940"/>
<dbReference type="PANTHER" id="PTHR30069">
    <property type="entry name" value="TONB-DEPENDENT OUTER MEMBRANE RECEPTOR"/>
    <property type="match status" value="1"/>
</dbReference>
<dbReference type="InterPro" id="IPR037066">
    <property type="entry name" value="Plug_dom_sf"/>
</dbReference>
<keyword evidence="3 8" id="KW-1134">Transmembrane beta strand</keyword>
<dbReference type="EMBL" id="CP033932">
    <property type="protein sequence ID" value="AZB23469.1"/>
    <property type="molecule type" value="Genomic_DNA"/>
</dbReference>
<protein>
    <submittedName>
        <fullName evidence="11">SusC/RagA family TonB-linked outer membrane protein</fullName>
    </submittedName>
</protein>
<gene>
    <name evidence="11" type="ORF">EG339_01940</name>
</gene>
<dbReference type="PANTHER" id="PTHR30069:SF29">
    <property type="entry name" value="HEMOGLOBIN AND HEMOGLOBIN-HAPTOGLOBIN-BINDING PROTEIN 1-RELATED"/>
    <property type="match status" value="1"/>
</dbReference>
<evidence type="ECO:0000256" key="7">
    <source>
        <dbReference type="ARBA" id="ARBA00023237"/>
    </source>
</evidence>
<keyword evidence="5 9" id="KW-0732">Signal</keyword>
<dbReference type="InterPro" id="IPR023997">
    <property type="entry name" value="TonB-dep_OMP_SusC/RagA_CS"/>
</dbReference>
<organism evidence="11 12">
    <name type="scientific">Chryseobacterium bernardetii</name>
    <dbReference type="NCBI Taxonomy" id="1241978"/>
    <lineage>
        <taxon>Bacteria</taxon>
        <taxon>Pseudomonadati</taxon>
        <taxon>Bacteroidota</taxon>
        <taxon>Flavobacteriia</taxon>
        <taxon>Flavobacteriales</taxon>
        <taxon>Weeksellaceae</taxon>
        <taxon>Chryseobacterium group</taxon>
        <taxon>Chryseobacterium</taxon>
    </lineage>
</organism>
<dbReference type="RefSeq" id="WP_123868620.1">
    <property type="nucleotide sequence ID" value="NZ_CP033932.1"/>
</dbReference>
<dbReference type="Proteomes" id="UP000271193">
    <property type="component" value="Chromosome"/>
</dbReference>
<keyword evidence="12" id="KW-1185">Reference proteome</keyword>
<dbReference type="NCBIfam" id="TIGR04057">
    <property type="entry name" value="SusC_RagA_signa"/>
    <property type="match status" value="1"/>
</dbReference>
<evidence type="ECO:0000313" key="11">
    <source>
        <dbReference type="EMBL" id="AZB23469.1"/>
    </source>
</evidence>
<dbReference type="GO" id="GO:0044718">
    <property type="term" value="P:siderophore transmembrane transport"/>
    <property type="evidence" value="ECO:0007669"/>
    <property type="project" value="TreeGrafter"/>
</dbReference>
<dbReference type="PROSITE" id="PS52016">
    <property type="entry name" value="TONB_DEPENDENT_REC_3"/>
    <property type="match status" value="1"/>
</dbReference>
<keyword evidence="4 8" id="KW-0812">Transmembrane</keyword>
<comment type="subcellular location">
    <subcellularLocation>
        <location evidence="1 8">Cell outer membrane</location>
        <topology evidence="1 8">Multi-pass membrane protein</topology>
    </subcellularLocation>
</comment>
<dbReference type="Gene3D" id="2.40.170.20">
    <property type="entry name" value="TonB-dependent receptor, beta-barrel domain"/>
    <property type="match status" value="1"/>
</dbReference>
<dbReference type="GeneID" id="99063562"/>
<dbReference type="InterPro" id="IPR036942">
    <property type="entry name" value="Beta-barrel_TonB_sf"/>
</dbReference>
<proteinExistence type="inferred from homology"/>
<comment type="similarity">
    <text evidence="8">Belongs to the TonB-dependent receptor family.</text>
</comment>
<accession>A0A3G6T6G2</accession>
<dbReference type="SUPFAM" id="SSF56935">
    <property type="entry name" value="Porins"/>
    <property type="match status" value="1"/>
</dbReference>
<evidence type="ECO:0000256" key="6">
    <source>
        <dbReference type="ARBA" id="ARBA00023136"/>
    </source>
</evidence>
<evidence type="ECO:0000256" key="3">
    <source>
        <dbReference type="ARBA" id="ARBA00022452"/>
    </source>
</evidence>
<dbReference type="GO" id="GO:0015344">
    <property type="term" value="F:siderophore uptake transmembrane transporter activity"/>
    <property type="evidence" value="ECO:0007669"/>
    <property type="project" value="TreeGrafter"/>
</dbReference>
<dbReference type="Gene3D" id="2.170.130.10">
    <property type="entry name" value="TonB-dependent receptor, plug domain"/>
    <property type="match status" value="1"/>
</dbReference>
<dbReference type="NCBIfam" id="TIGR04056">
    <property type="entry name" value="OMP_RagA_SusC"/>
    <property type="match status" value="1"/>
</dbReference>
<dbReference type="GO" id="GO:0009279">
    <property type="term" value="C:cell outer membrane"/>
    <property type="evidence" value="ECO:0007669"/>
    <property type="project" value="UniProtKB-SubCell"/>
</dbReference>
<reference evidence="12" key="1">
    <citation type="submission" date="2018-11" db="EMBL/GenBank/DDBJ databases">
        <title>Proposal to divide the Flavobacteriaceae and reorganize its genera based on Amino Acid Identity values calculated from whole genome sequences.</title>
        <authorList>
            <person name="Nicholson A.C."/>
            <person name="Gulvik C.A."/>
            <person name="Whitney A.M."/>
            <person name="Humrighouse B.W."/>
            <person name="Bell M."/>
            <person name="Holmes B."/>
            <person name="Steigerwalt A.G."/>
            <person name="Villarma A."/>
            <person name="Sheth M."/>
            <person name="Batra D."/>
            <person name="Pryor J."/>
            <person name="Bernardet J.-F."/>
            <person name="Hugo C."/>
            <person name="Kampfer P."/>
            <person name="Newman J."/>
            <person name="McQuiston J.R."/>
        </authorList>
    </citation>
    <scope>NUCLEOTIDE SEQUENCE [LARGE SCALE GENOMIC DNA]</scope>
    <source>
        <strain evidence="12">G0229</strain>
    </source>
</reference>
<feature type="chain" id="PRO_5018225819" evidence="9">
    <location>
        <begin position="23"/>
        <end position="1015"/>
    </location>
</feature>
<evidence type="ECO:0000313" key="12">
    <source>
        <dbReference type="Proteomes" id="UP000271193"/>
    </source>
</evidence>
<keyword evidence="7 8" id="KW-0998">Cell outer membrane</keyword>
<feature type="signal peptide" evidence="9">
    <location>
        <begin position="1"/>
        <end position="22"/>
    </location>
</feature>
<keyword evidence="6 8" id="KW-0472">Membrane</keyword>
<dbReference type="Pfam" id="PF07715">
    <property type="entry name" value="Plug"/>
    <property type="match status" value="1"/>
</dbReference>